<dbReference type="Proteomes" id="UP000600588">
    <property type="component" value="Unassembled WGS sequence"/>
</dbReference>
<name>A0A8J6Q2Z7_9FLAO</name>
<feature type="signal peptide" evidence="2">
    <location>
        <begin position="1"/>
        <end position="22"/>
    </location>
</feature>
<feature type="chain" id="PRO_5035268727" description="Outer membrane protein beta-barrel domain-containing protein" evidence="2">
    <location>
        <begin position="23"/>
        <end position="353"/>
    </location>
</feature>
<comment type="caution">
    <text evidence="3">The sequence shown here is derived from an EMBL/GenBank/DDBJ whole genome shotgun (WGS) entry which is preliminary data.</text>
</comment>
<dbReference type="EMBL" id="JACVXB010000005">
    <property type="protein sequence ID" value="MBD0832864.1"/>
    <property type="molecule type" value="Genomic_DNA"/>
</dbReference>
<evidence type="ECO:0000313" key="4">
    <source>
        <dbReference type="Proteomes" id="UP000600588"/>
    </source>
</evidence>
<dbReference type="RefSeq" id="WP_188230653.1">
    <property type="nucleotide sequence ID" value="NZ_JACVXB010000005.1"/>
</dbReference>
<reference evidence="3 4" key="1">
    <citation type="submission" date="2020-09" db="EMBL/GenBank/DDBJ databases">
        <title>TT11 complete genome.</title>
        <authorList>
            <person name="Wu Z."/>
        </authorList>
    </citation>
    <scope>NUCLEOTIDE SEQUENCE [LARGE SCALE GENOMIC DNA]</scope>
    <source>
        <strain evidence="3 4">TT11</strain>
    </source>
</reference>
<accession>A0A8J6Q2Z7</accession>
<evidence type="ECO:0008006" key="5">
    <source>
        <dbReference type="Google" id="ProtNLM"/>
    </source>
</evidence>
<sequence>MQLILKLLVLLALSLCGQFIQAQDTIPNIEKQKVIERLENLKSQVKADEKDKLKEAVIAINNRFQNAEITNEESDKLKKEAAEKAALNIENRIAIIDNRIALINRNDYELEIQEEKQNLIGLNISNRTFNVKTQKTPVKYDIKTGNQLLFAIGFNNAIIEGEKLDDSPYKFGGSGFVEIGWLWQTRLLKESPFLRLEYGLSFQWNKLNPVDNQYFVENGNVTSLETYPIQLKKSKFRVTNLVFPVHVEFGPMRKLDREDRLRYVNNNKFKMGLGGYGGFNLRTKQKLKYSDDGRSVKDKQKNSFNTSNLVYGLSGYVGFGDTALYVKYDLSPIFKNQQVNQNNISVGLRFDID</sequence>
<evidence type="ECO:0000256" key="2">
    <source>
        <dbReference type="SAM" id="SignalP"/>
    </source>
</evidence>
<keyword evidence="2" id="KW-0732">Signal</keyword>
<feature type="coiled-coil region" evidence="1">
    <location>
        <begin position="79"/>
        <end position="118"/>
    </location>
</feature>
<dbReference type="AlphaFoldDB" id="A0A8J6Q2Z7"/>
<evidence type="ECO:0000256" key="1">
    <source>
        <dbReference type="SAM" id="Coils"/>
    </source>
</evidence>
<organism evidence="3 4">
    <name type="scientific">Aestuariibaculum sediminum</name>
    <dbReference type="NCBI Taxonomy" id="2770637"/>
    <lineage>
        <taxon>Bacteria</taxon>
        <taxon>Pseudomonadati</taxon>
        <taxon>Bacteroidota</taxon>
        <taxon>Flavobacteriia</taxon>
        <taxon>Flavobacteriales</taxon>
        <taxon>Flavobacteriaceae</taxon>
    </lineage>
</organism>
<evidence type="ECO:0000313" key="3">
    <source>
        <dbReference type="EMBL" id="MBD0832864.1"/>
    </source>
</evidence>
<keyword evidence="1" id="KW-0175">Coiled coil</keyword>
<gene>
    <name evidence="3" type="ORF">ICJ83_12035</name>
</gene>
<proteinExistence type="predicted"/>
<keyword evidence="4" id="KW-1185">Reference proteome</keyword>
<protein>
    <recommendedName>
        <fullName evidence="5">Outer membrane protein beta-barrel domain-containing protein</fullName>
    </recommendedName>
</protein>